<dbReference type="EMBL" id="JACVKN010000176">
    <property type="protein sequence ID" value="MBK2065638.1"/>
    <property type="molecule type" value="Genomic_DNA"/>
</dbReference>
<name>A0A9Q2KWG5_9GAMM</name>
<sequence length="256" mass="29843">MSDNYKKEIEKHAKDYFKNLGIGLPEHMIGRTISYFEFHLSKEGLVDTGEYEICHSDLLDVPRSLIVDIEDLAFGVARIYGTRVLKFVKYGDKKVSYYIGYVGYRGDVHACMISLKKLIKIAKDIKKEYTKSLRKGLKKQTREDKISDFMYEWVENLSNNLGSTALTGDDYSEHDEYIEKTFTDTEKEYFNITKNLSNFAEILIELTEENKNATNQEAMELFESRYGKSLKEVLKRGDYLQHVSLLTKWNPLKDMQ</sequence>
<accession>A0A9Q2KWG5</accession>
<reference evidence="1 2" key="1">
    <citation type="submission" date="2020-09" db="EMBL/GenBank/DDBJ databases">
        <title>Development of specific Francisella tularensis PCR assay based on in-depth characterization of family Francisellaceae.</title>
        <authorList>
            <person name="Ohrman C."/>
            <person name="Sahl J."/>
            <person name="Sjodin A."/>
            <person name="Uneklint I."/>
            <person name="Ballard R."/>
            <person name="Karlsson L."/>
            <person name="Mcdonough R."/>
            <person name="Sundell D."/>
            <person name="Soria K."/>
            <person name="Brindeflk B."/>
            <person name="Vallesi A."/>
            <person name="Ramirez-Paredes J.G."/>
            <person name="Colquhoun D."/>
            <person name="Myrtennas K."/>
            <person name="Birdsell D."/>
            <person name="Johansson A."/>
            <person name="Wagner D."/>
            <person name="Forsman M."/>
        </authorList>
    </citation>
    <scope>NUCLEOTIDE SEQUENCE [LARGE SCALE GENOMIC DNA]</scope>
    <source>
        <strain evidence="1 2">FSC1140</strain>
    </source>
</reference>
<organism evidence="1 2">
    <name type="scientific">Francisella noatunensis</name>
    <dbReference type="NCBI Taxonomy" id="657445"/>
    <lineage>
        <taxon>Bacteria</taxon>
        <taxon>Pseudomonadati</taxon>
        <taxon>Pseudomonadota</taxon>
        <taxon>Gammaproteobacteria</taxon>
        <taxon>Thiotrichales</taxon>
        <taxon>Francisellaceae</taxon>
        <taxon>Francisella</taxon>
    </lineage>
</organism>
<dbReference type="Proteomes" id="UP000701999">
    <property type="component" value="Unassembled WGS sequence"/>
</dbReference>
<evidence type="ECO:0000313" key="2">
    <source>
        <dbReference type="Proteomes" id="UP000701999"/>
    </source>
</evidence>
<dbReference type="RefSeq" id="WP_159184358.1">
    <property type="nucleotide sequence ID" value="NZ_JACVJL010000093.1"/>
</dbReference>
<gene>
    <name evidence="1" type="ORF">IB647_08555</name>
</gene>
<evidence type="ECO:0000313" key="1">
    <source>
        <dbReference type="EMBL" id="MBK2065638.1"/>
    </source>
</evidence>
<proteinExistence type="predicted"/>
<dbReference type="GeneID" id="93255045"/>
<comment type="caution">
    <text evidence="1">The sequence shown here is derived from an EMBL/GenBank/DDBJ whole genome shotgun (WGS) entry which is preliminary data.</text>
</comment>
<protein>
    <submittedName>
        <fullName evidence="1">Uncharacterized protein</fullName>
    </submittedName>
</protein>
<dbReference type="AlphaFoldDB" id="A0A9Q2KWG5"/>
<keyword evidence="2" id="KW-1185">Reference proteome</keyword>